<proteinExistence type="predicted"/>
<sequence>MTLSRAQAFQFVSTLVNQLQALGDRKDEILTFMPELRQAILDTLSNACTGESSLTPAHAKEILKLALLGVRQTKRFTSSAEEAASIWEPSKWSDLSSKLASSDRFKASVGLQAMCKQLVQLLQESNTAGTKASGKQKAATKRKADEVAAEDEGTASSGKKAKHKKARKEKSG</sequence>
<dbReference type="EMBL" id="JANSHE010000332">
    <property type="protein sequence ID" value="KAJ3012367.1"/>
    <property type="molecule type" value="Genomic_DNA"/>
</dbReference>
<organism evidence="1 2">
    <name type="scientific">Trametes sanguinea</name>
    <dbReference type="NCBI Taxonomy" id="158606"/>
    <lineage>
        <taxon>Eukaryota</taxon>
        <taxon>Fungi</taxon>
        <taxon>Dikarya</taxon>
        <taxon>Basidiomycota</taxon>
        <taxon>Agaricomycotina</taxon>
        <taxon>Agaricomycetes</taxon>
        <taxon>Polyporales</taxon>
        <taxon>Polyporaceae</taxon>
        <taxon>Trametes</taxon>
    </lineage>
</organism>
<comment type="caution">
    <text evidence="1">The sequence shown here is derived from an EMBL/GenBank/DDBJ whole genome shotgun (WGS) entry which is preliminary data.</text>
</comment>
<gene>
    <name evidence="1" type="ORF">NUW54_g1893</name>
</gene>
<accession>A0ACC1Q520</accession>
<dbReference type="Proteomes" id="UP001144978">
    <property type="component" value="Unassembled WGS sequence"/>
</dbReference>
<reference evidence="1" key="1">
    <citation type="submission" date="2022-08" db="EMBL/GenBank/DDBJ databases">
        <title>Genome Sequence of Pycnoporus sanguineus.</title>
        <authorList>
            <person name="Buettner E."/>
        </authorList>
    </citation>
    <scope>NUCLEOTIDE SEQUENCE</scope>
    <source>
        <strain evidence="1">CG-C14</strain>
    </source>
</reference>
<evidence type="ECO:0000313" key="1">
    <source>
        <dbReference type="EMBL" id="KAJ3012367.1"/>
    </source>
</evidence>
<keyword evidence="2" id="KW-1185">Reference proteome</keyword>
<name>A0ACC1Q520_9APHY</name>
<evidence type="ECO:0000313" key="2">
    <source>
        <dbReference type="Proteomes" id="UP001144978"/>
    </source>
</evidence>
<protein>
    <submittedName>
        <fullName evidence="1">Uncharacterized protein</fullName>
    </submittedName>
</protein>